<evidence type="ECO:0000313" key="15">
    <source>
        <dbReference type="EMBL" id="CAG9856571.1"/>
    </source>
</evidence>
<comment type="catalytic activity">
    <reaction evidence="11 12">
        <text>adenosine(4) in tRNA(His) + S-adenosyl-L-methionine = 2'-O-methyladenosine(4) in tRNA(His) + S-adenosyl-L-homocysteine + H(+)</text>
        <dbReference type="Rhea" id="RHEA:43196"/>
        <dbReference type="Rhea" id="RHEA-COMP:10401"/>
        <dbReference type="Rhea" id="RHEA-COMP:10402"/>
        <dbReference type="ChEBI" id="CHEBI:15378"/>
        <dbReference type="ChEBI" id="CHEBI:57856"/>
        <dbReference type="ChEBI" id="CHEBI:59789"/>
        <dbReference type="ChEBI" id="CHEBI:74411"/>
        <dbReference type="ChEBI" id="CHEBI:74477"/>
        <dbReference type="EC" id="2.1.1.225"/>
    </reaction>
</comment>
<keyword evidence="2 12" id="KW-0489">Methyltransferase</keyword>
<evidence type="ECO:0000256" key="10">
    <source>
        <dbReference type="ARBA" id="ARBA00048635"/>
    </source>
</evidence>
<dbReference type="Pfam" id="PF11722">
    <property type="entry name" value="zf-TRM13_CCCH"/>
    <property type="match status" value="1"/>
</dbReference>
<dbReference type="Pfam" id="PF05206">
    <property type="entry name" value="TRM13"/>
    <property type="match status" value="1"/>
</dbReference>
<dbReference type="AlphaFoldDB" id="A0A9N9TKK7"/>
<evidence type="ECO:0000256" key="13">
    <source>
        <dbReference type="SAM" id="MobiDB-lite"/>
    </source>
</evidence>
<evidence type="ECO:0000256" key="2">
    <source>
        <dbReference type="ARBA" id="ARBA00022603"/>
    </source>
</evidence>
<keyword evidence="5 12" id="KW-0819">tRNA processing</keyword>
<dbReference type="GO" id="GO:0106050">
    <property type="term" value="F:tRNA 2'-O-methyltransferase activity"/>
    <property type="evidence" value="ECO:0007669"/>
    <property type="project" value="UniProtKB-UniRule"/>
</dbReference>
<dbReference type="EC" id="2.1.1.225" evidence="12"/>
<comment type="catalytic activity">
    <reaction evidence="10 12">
        <text>cytidine(4) in tRNA(Gly)(GCC) + S-adenosyl-L-methionine = 2'-O-methylcytidine(4) in tRNA(Gly)(GCC) + S-adenosyl-L-homocysteine + H(+)</text>
        <dbReference type="Rhea" id="RHEA:43192"/>
        <dbReference type="Rhea" id="RHEA-COMP:10399"/>
        <dbReference type="Rhea" id="RHEA-COMP:10400"/>
        <dbReference type="ChEBI" id="CHEBI:15378"/>
        <dbReference type="ChEBI" id="CHEBI:57856"/>
        <dbReference type="ChEBI" id="CHEBI:59789"/>
        <dbReference type="ChEBI" id="CHEBI:74495"/>
        <dbReference type="ChEBI" id="CHEBI:82748"/>
        <dbReference type="EC" id="2.1.1.225"/>
    </reaction>
</comment>
<accession>A0A9N9TKK7</accession>
<keyword evidence="7 12" id="KW-0863">Zinc-finger</keyword>
<sequence>MEENPTVVPLEDDPVSQSKRPKMSEHVTNNCKFFVHRKKRFCKMTVKEGEEYCGEHKKISTDFVPSNEASKDSAVRIACPLDGNHTCYAHNLKKHLKICNARPKPLEPFISKGINTDQSAAEEDNTYRLLSSFPTEDIRKTITKVNDTFTNVIQKNLSQKISTNKFLEQEMQKPDYGFKTKKHLEQVSSILGLLGDYNLMKRNTCYIEFGAGRGQLSFWLASTIDDEDSKILLIERASPKHKKDNKLAKTTDKVSRIRADISDIVLDKLEQVLKSSSVVGVTKHLCGEATDLAIRCLGNVQDNRDKVNGCILTFCCHHRCRWVPYTGKEFFKQQGLSKQDFDIMCGMASWATCGTGLSREMNKEVKESEMKQNERDAQIGLSRLEKEEVGRRSKNVLNWGRLHFLEQCGFKCYLHYYVDKDITLENVCIVAVKQQL</sequence>
<evidence type="ECO:0000256" key="12">
    <source>
        <dbReference type="RuleBase" id="RU367103"/>
    </source>
</evidence>
<dbReference type="Proteomes" id="UP001153712">
    <property type="component" value="Chromosome 12"/>
</dbReference>
<keyword evidence="3 12" id="KW-0808">Transferase</keyword>
<evidence type="ECO:0000313" key="16">
    <source>
        <dbReference type="Proteomes" id="UP001153712"/>
    </source>
</evidence>
<dbReference type="InterPro" id="IPR007871">
    <property type="entry name" value="Methyltransferase_TRM13"/>
</dbReference>
<dbReference type="OrthoDB" id="258806at2759"/>
<comment type="function">
    <text evidence="12">tRNA methylase which 2'-O-methylates cytidine(4) in tRNA(Pro) and tRNA(Gly)(GCC), and adenosine(4) in tRNA(His).</text>
</comment>
<feature type="region of interest" description="Disordered" evidence="13">
    <location>
        <begin position="1"/>
        <end position="22"/>
    </location>
</feature>
<protein>
    <recommendedName>
        <fullName evidence="12">tRNA:m(4)X modification enzyme TRM13</fullName>
        <ecNumber evidence="12">2.1.1.225</ecNumber>
    </recommendedName>
</protein>
<name>A0A9N9TKK7_PHYSR</name>
<dbReference type="PANTHER" id="PTHR12998:SF0">
    <property type="entry name" value="TRNA:M(4)X MODIFICATION ENZYME TRM13 HOMOLOG"/>
    <property type="match status" value="1"/>
</dbReference>
<keyword evidence="6 12" id="KW-0479">Metal-binding</keyword>
<dbReference type="PANTHER" id="PTHR12998">
    <property type="entry name" value="TRNA:M(4)X MODIFICATION ENZYME TRM13 HOMOLOG"/>
    <property type="match status" value="1"/>
</dbReference>
<evidence type="ECO:0000256" key="8">
    <source>
        <dbReference type="ARBA" id="ARBA00022833"/>
    </source>
</evidence>
<dbReference type="Pfam" id="PF05253">
    <property type="entry name" value="zf-U11-48K"/>
    <property type="match status" value="1"/>
</dbReference>
<dbReference type="GO" id="GO:0030488">
    <property type="term" value="P:tRNA methylation"/>
    <property type="evidence" value="ECO:0007669"/>
    <property type="project" value="InterPro"/>
</dbReference>
<organism evidence="15 16">
    <name type="scientific">Phyllotreta striolata</name>
    <name type="common">Striped flea beetle</name>
    <name type="synonym">Crioceris striolata</name>
    <dbReference type="NCBI Taxonomy" id="444603"/>
    <lineage>
        <taxon>Eukaryota</taxon>
        <taxon>Metazoa</taxon>
        <taxon>Ecdysozoa</taxon>
        <taxon>Arthropoda</taxon>
        <taxon>Hexapoda</taxon>
        <taxon>Insecta</taxon>
        <taxon>Pterygota</taxon>
        <taxon>Neoptera</taxon>
        <taxon>Endopterygota</taxon>
        <taxon>Coleoptera</taxon>
        <taxon>Polyphaga</taxon>
        <taxon>Cucujiformia</taxon>
        <taxon>Chrysomeloidea</taxon>
        <taxon>Chrysomelidae</taxon>
        <taxon>Galerucinae</taxon>
        <taxon>Alticini</taxon>
        <taxon>Phyllotreta</taxon>
    </lineage>
</organism>
<dbReference type="InterPro" id="IPR022776">
    <property type="entry name" value="TRM13/UPF0224_CHHC_Znf_dom"/>
</dbReference>
<gene>
    <name evidence="15" type="ORF">PHYEVI_LOCUS2991</name>
</gene>
<dbReference type="GO" id="GO:0008270">
    <property type="term" value="F:zinc ion binding"/>
    <property type="evidence" value="ECO:0007669"/>
    <property type="project" value="UniProtKB-KW"/>
</dbReference>
<comment type="similarity">
    <text evidence="1 12">Belongs to the methyltransferase TRM13 family.</text>
</comment>
<dbReference type="PROSITE" id="PS51800">
    <property type="entry name" value="ZF_CHHC_U11_48K"/>
    <property type="match status" value="1"/>
</dbReference>
<reference evidence="15" key="1">
    <citation type="submission" date="2022-01" db="EMBL/GenBank/DDBJ databases">
        <authorList>
            <person name="King R."/>
        </authorList>
    </citation>
    <scope>NUCLEOTIDE SEQUENCE</scope>
</reference>
<evidence type="ECO:0000256" key="4">
    <source>
        <dbReference type="ARBA" id="ARBA00022691"/>
    </source>
</evidence>
<evidence type="ECO:0000259" key="14">
    <source>
        <dbReference type="PROSITE" id="PS51800"/>
    </source>
</evidence>
<evidence type="ECO:0000256" key="6">
    <source>
        <dbReference type="ARBA" id="ARBA00022723"/>
    </source>
</evidence>
<evidence type="ECO:0000256" key="7">
    <source>
        <dbReference type="ARBA" id="ARBA00022771"/>
    </source>
</evidence>
<evidence type="ECO:0000256" key="5">
    <source>
        <dbReference type="ARBA" id="ARBA00022694"/>
    </source>
</evidence>
<evidence type="ECO:0000256" key="3">
    <source>
        <dbReference type="ARBA" id="ARBA00022679"/>
    </source>
</evidence>
<dbReference type="EMBL" id="OU900105">
    <property type="protein sequence ID" value="CAG9856571.1"/>
    <property type="molecule type" value="Genomic_DNA"/>
</dbReference>
<feature type="domain" description="CHHC U11-48K-type" evidence="14">
    <location>
        <begin position="76"/>
        <end position="103"/>
    </location>
</feature>
<proteinExistence type="inferred from homology"/>
<dbReference type="InterPro" id="IPR039044">
    <property type="entry name" value="Trm13"/>
</dbReference>
<dbReference type="InterPro" id="IPR021721">
    <property type="entry name" value="Znf_CCCH-type_TRM13"/>
</dbReference>
<evidence type="ECO:0000256" key="9">
    <source>
        <dbReference type="ARBA" id="ARBA00048165"/>
    </source>
</evidence>
<keyword evidence="8 12" id="KW-0862">Zinc</keyword>
<evidence type="ECO:0000256" key="1">
    <source>
        <dbReference type="ARBA" id="ARBA00005265"/>
    </source>
</evidence>
<keyword evidence="16" id="KW-1185">Reference proteome</keyword>
<comment type="catalytic activity">
    <reaction evidence="9 12">
        <text>cytidine(4) in tRNA(Pro) + S-adenosyl-L-methionine = 2'-O-methylcytidine(4) in tRNA(Pro) + S-adenosyl-L-homocysteine + H(+)</text>
        <dbReference type="Rhea" id="RHEA:32767"/>
        <dbReference type="Rhea" id="RHEA-COMP:10397"/>
        <dbReference type="Rhea" id="RHEA-COMP:10398"/>
        <dbReference type="ChEBI" id="CHEBI:15378"/>
        <dbReference type="ChEBI" id="CHEBI:57856"/>
        <dbReference type="ChEBI" id="CHEBI:59789"/>
        <dbReference type="ChEBI" id="CHEBI:74495"/>
        <dbReference type="ChEBI" id="CHEBI:82748"/>
        <dbReference type="EC" id="2.1.1.225"/>
    </reaction>
</comment>
<evidence type="ECO:0000256" key="11">
    <source>
        <dbReference type="ARBA" id="ARBA00049393"/>
    </source>
</evidence>
<keyword evidence="4 12" id="KW-0949">S-adenosyl-L-methionine</keyword>